<keyword evidence="12" id="KW-0347">Helicase</keyword>
<proteinExistence type="predicted"/>
<keyword evidence="2" id="KW-0813">Transport</keyword>
<dbReference type="RefSeq" id="WP_126581442.1">
    <property type="nucleotide sequence ID" value="NZ_BIFR01000001.1"/>
</dbReference>
<dbReference type="PANTHER" id="PTHR43394:SF1">
    <property type="entry name" value="ATP-BINDING CASSETTE SUB-FAMILY B MEMBER 10, MITOCHONDRIAL"/>
    <property type="match status" value="1"/>
</dbReference>
<evidence type="ECO:0000313" key="12">
    <source>
        <dbReference type="EMBL" id="GCE13958.1"/>
    </source>
</evidence>
<dbReference type="GO" id="GO:0015421">
    <property type="term" value="F:ABC-type oligopeptide transporter activity"/>
    <property type="evidence" value="ECO:0007669"/>
    <property type="project" value="TreeGrafter"/>
</dbReference>
<dbReference type="PROSITE" id="PS50929">
    <property type="entry name" value="ABC_TM1F"/>
    <property type="match status" value="1"/>
</dbReference>
<accession>A0A402A490</accession>
<comment type="subcellular location">
    <subcellularLocation>
        <location evidence="1">Cell membrane</location>
        <topology evidence="1">Multi-pass membrane protein</topology>
    </subcellularLocation>
</comment>
<keyword evidence="8 9" id="KW-0472">Membrane</keyword>
<evidence type="ECO:0000256" key="8">
    <source>
        <dbReference type="ARBA" id="ARBA00023136"/>
    </source>
</evidence>
<feature type="domain" description="ABC transmembrane type-1" evidence="11">
    <location>
        <begin position="25"/>
        <end position="307"/>
    </location>
</feature>
<gene>
    <name evidence="12" type="ORF">KTT_38170</name>
</gene>
<feature type="transmembrane region" description="Helical" evidence="9">
    <location>
        <begin position="159"/>
        <end position="181"/>
    </location>
</feature>
<dbReference type="InterPro" id="IPR003593">
    <property type="entry name" value="AAA+_ATPase"/>
</dbReference>
<dbReference type="Pfam" id="PF00664">
    <property type="entry name" value="ABC_membrane"/>
    <property type="match status" value="1"/>
</dbReference>
<dbReference type="GO" id="GO:0016887">
    <property type="term" value="F:ATP hydrolysis activity"/>
    <property type="evidence" value="ECO:0007669"/>
    <property type="project" value="InterPro"/>
</dbReference>
<dbReference type="GO" id="GO:0004386">
    <property type="term" value="F:helicase activity"/>
    <property type="evidence" value="ECO:0007669"/>
    <property type="project" value="UniProtKB-KW"/>
</dbReference>
<reference evidence="13" key="1">
    <citation type="submission" date="2018-12" db="EMBL/GenBank/DDBJ databases">
        <title>Tengunoibacter tsumagoiensis gen. nov., sp. nov., Dictyobacter kobayashii sp. nov., D. alpinus sp. nov., and D. joshuensis sp. nov. and description of Dictyobacteraceae fam. nov. within the order Ktedonobacterales isolated from Tengu-no-mugimeshi.</title>
        <authorList>
            <person name="Wang C.M."/>
            <person name="Zheng Y."/>
            <person name="Sakai Y."/>
            <person name="Toyoda A."/>
            <person name="Minakuchi Y."/>
            <person name="Abe K."/>
            <person name="Yokota A."/>
            <person name="Yabe S."/>
        </authorList>
    </citation>
    <scope>NUCLEOTIDE SEQUENCE [LARGE SCALE GENOMIC DNA]</scope>
    <source>
        <strain evidence="13">Uno3</strain>
    </source>
</reference>
<dbReference type="InterPro" id="IPR011527">
    <property type="entry name" value="ABC1_TM_dom"/>
</dbReference>
<organism evidence="12 13">
    <name type="scientific">Tengunoibacter tsumagoiensis</name>
    <dbReference type="NCBI Taxonomy" id="2014871"/>
    <lineage>
        <taxon>Bacteria</taxon>
        <taxon>Bacillati</taxon>
        <taxon>Chloroflexota</taxon>
        <taxon>Ktedonobacteria</taxon>
        <taxon>Ktedonobacterales</taxon>
        <taxon>Dictyobacteraceae</taxon>
        <taxon>Tengunoibacter</taxon>
    </lineage>
</organism>
<keyword evidence="7 9" id="KW-1133">Transmembrane helix</keyword>
<feature type="transmembrane region" description="Helical" evidence="9">
    <location>
        <begin position="255"/>
        <end position="272"/>
    </location>
</feature>
<dbReference type="GO" id="GO:0005524">
    <property type="term" value="F:ATP binding"/>
    <property type="evidence" value="ECO:0007669"/>
    <property type="project" value="UniProtKB-KW"/>
</dbReference>
<dbReference type="FunFam" id="3.40.50.300:FF:000299">
    <property type="entry name" value="ABC transporter ATP-binding protein/permease"/>
    <property type="match status" value="1"/>
</dbReference>
<dbReference type="Gene3D" id="3.40.50.300">
    <property type="entry name" value="P-loop containing nucleotide triphosphate hydrolases"/>
    <property type="match status" value="1"/>
</dbReference>
<keyword evidence="5" id="KW-0547">Nucleotide-binding</keyword>
<dbReference type="InterPro" id="IPR036640">
    <property type="entry name" value="ABC1_TM_sf"/>
</dbReference>
<evidence type="ECO:0000256" key="6">
    <source>
        <dbReference type="ARBA" id="ARBA00022840"/>
    </source>
</evidence>
<name>A0A402A490_9CHLR</name>
<dbReference type="InterPro" id="IPR039421">
    <property type="entry name" value="Type_1_exporter"/>
</dbReference>
<evidence type="ECO:0000256" key="7">
    <source>
        <dbReference type="ARBA" id="ARBA00022989"/>
    </source>
</evidence>
<dbReference type="CDD" id="cd07346">
    <property type="entry name" value="ABC_6TM_exporters"/>
    <property type="match status" value="1"/>
</dbReference>
<evidence type="ECO:0000256" key="4">
    <source>
        <dbReference type="ARBA" id="ARBA00022692"/>
    </source>
</evidence>
<dbReference type="InterPro" id="IPR027417">
    <property type="entry name" value="P-loop_NTPase"/>
</dbReference>
<keyword evidence="13" id="KW-1185">Reference proteome</keyword>
<dbReference type="SUPFAM" id="SSF52540">
    <property type="entry name" value="P-loop containing nucleoside triphosphate hydrolases"/>
    <property type="match status" value="1"/>
</dbReference>
<keyword evidence="6" id="KW-0067">ATP-binding</keyword>
<evidence type="ECO:0000256" key="2">
    <source>
        <dbReference type="ARBA" id="ARBA00022448"/>
    </source>
</evidence>
<comment type="caution">
    <text evidence="12">The sequence shown here is derived from an EMBL/GenBank/DDBJ whole genome shotgun (WGS) entry which is preliminary data.</text>
</comment>
<dbReference type="Proteomes" id="UP000287352">
    <property type="component" value="Unassembled WGS sequence"/>
</dbReference>
<evidence type="ECO:0000256" key="1">
    <source>
        <dbReference type="ARBA" id="ARBA00004651"/>
    </source>
</evidence>
<evidence type="ECO:0000259" key="10">
    <source>
        <dbReference type="PROSITE" id="PS50893"/>
    </source>
</evidence>
<keyword evidence="12" id="KW-0378">Hydrolase</keyword>
<dbReference type="PROSITE" id="PS50893">
    <property type="entry name" value="ABC_TRANSPORTER_2"/>
    <property type="match status" value="1"/>
</dbReference>
<feature type="transmembrane region" description="Helical" evidence="9">
    <location>
        <begin position="21"/>
        <end position="41"/>
    </location>
</feature>
<dbReference type="SUPFAM" id="SSF90123">
    <property type="entry name" value="ABC transporter transmembrane region"/>
    <property type="match status" value="1"/>
</dbReference>
<dbReference type="InterPro" id="IPR003439">
    <property type="entry name" value="ABC_transporter-like_ATP-bd"/>
</dbReference>
<dbReference type="AlphaFoldDB" id="A0A402A490"/>
<feature type="domain" description="ABC transporter" evidence="10">
    <location>
        <begin position="340"/>
        <end position="574"/>
    </location>
</feature>
<keyword evidence="4 9" id="KW-0812">Transmembrane</keyword>
<feature type="transmembrane region" description="Helical" evidence="9">
    <location>
        <begin position="61"/>
        <end position="86"/>
    </location>
</feature>
<dbReference type="SMART" id="SM00382">
    <property type="entry name" value="AAA"/>
    <property type="match status" value="1"/>
</dbReference>
<sequence>MTSQPFKRSLALLARYLQPQWLKTLLMALMLLLSIALQLYNPRILSSFIDATATHGISTDLIWLALLFICMTIITKLATVVSNYLCENVSWTATNLMRNDLLSHLLTLDQQFHKEHTSGELLERIDGDVNVLANFFSQFIVLLPFHALLLIGMLISLTIINWLLGCVLGLYCVAVVGFLVWMRRPAPNRWRIADQARADLFGFLGEAFSALEDVRPNGGTPYIWQHFYQHFQRWYTTTCKAGWSGGSPWIISQHLFRLGGIVGLVLGAYLWTRGLATPGTVYLIFSYSSLLMQPLEQLQWQIQDLQQAQASIQRIDQLLLHSSSLKNGTGKMPASGPLELSFEHVTFGYTPERPIFKDLSLTLPAGHVLGLVGRTGSGKTTMARLLFRMYDPQEGAIKLNGVALTEMHLPDLRRRLGLITQDVQLFNASVRDNLTFFNTAIQDETILQAFQKVGLYDWYSTLPRGLETKIGNGEYGLSAGEAQLLAFVRSLLAQPDLIILDEASSRLDPLSEQRLEQAIEQLFTGRTGIIIAHRLATLEHVSDILVLEDGNIIEFGSRAELMASPNSHFARLLQLELEAGAMLV</sequence>
<evidence type="ECO:0000313" key="13">
    <source>
        <dbReference type="Proteomes" id="UP000287352"/>
    </source>
</evidence>
<dbReference type="PROSITE" id="PS00211">
    <property type="entry name" value="ABC_TRANSPORTER_1"/>
    <property type="match status" value="1"/>
</dbReference>
<dbReference type="InterPro" id="IPR017871">
    <property type="entry name" value="ABC_transporter-like_CS"/>
</dbReference>
<dbReference type="Gene3D" id="1.20.1560.10">
    <property type="entry name" value="ABC transporter type 1, transmembrane domain"/>
    <property type="match status" value="1"/>
</dbReference>
<evidence type="ECO:0000256" key="9">
    <source>
        <dbReference type="SAM" id="Phobius"/>
    </source>
</evidence>
<dbReference type="OrthoDB" id="9769895at2"/>
<dbReference type="PANTHER" id="PTHR43394">
    <property type="entry name" value="ATP-DEPENDENT PERMEASE MDL1, MITOCHONDRIAL"/>
    <property type="match status" value="1"/>
</dbReference>
<keyword evidence="3" id="KW-1003">Cell membrane</keyword>
<dbReference type="GO" id="GO:0005886">
    <property type="term" value="C:plasma membrane"/>
    <property type="evidence" value="ECO:0007669"/>
    <property type="project" value="UniProtKB-SubCell"/>
</dbReference>
<evidence type="ECO:0000256" key="5">
    <source>
        <dbReference type="ARBA" id="ARBA00022741"/>
    </source>
</evidence>
<evidence type="ECO:0000259" key="11">
    <source>
        <dbReference type="PROSITE" id="PS50929"/>
    </source>
</evidence>
<dbReference type="Pfam" id="PF00005">
    <property type="entry name" value="ABC_tran"/>
    <property type="match status" value="1"/>
</dbReference>
<evidence type="ECO:0000256" key="3">
    <source>
        <dbReference type="ARBA" id="ARBA00022475"/>
    </source>
</evidence>
<protein>
    <submittedName>
        <fullName evidence="12">Helicase</fullName>
    </submittedName>
</protein>
<dbReference type="EMBL" id="BIFR01000001">
    <property type="protein sequence ID" value="GCE13958.1"/>
    <property type="molecule type" value="Genomic_DNA"/>
</dbReference>
<feature type="transmembrane region" description="Helical" evidence="9">
    <location>
        <begin position="131"/>
        <end position="153"/>
    </location>
</feature>